<name>A0ABR0MDE7_GOSAR</name>
<reference evidence="1 2" key="1">
    <citation type="submission" date="2023-03" db="EMBL/GenBank/DDBJ databases">
        <title>WGS of Gossypium arboreum.</title>
        <authorList>
            <person name="Yu D."/>
        </authorList>
    </citation>
    <scope>NUCLEOTIDE SEQUENCE [LARGE SCALE GENOMIC DNA]</scope>
    <source>
        <tissue evidence="1">Leaf</tissue>
    </source>
</reference>
<comment type="caution">
    <text evidence="1">The sequence shown here is derived from an EMBL/GenBank/DDBJ whole genome shotgun (WGS) entry which is preliminary data.</text>
</comment>
<accession>A0ABR0MDE7</accession>
<dbReference type="EMBL" id="JARKNE010000013">
    <property type="protein sequence ID" value="KAK5771158.1"/>
    <property type="molecule type" value="Genomic_DNA"/>
</dbReference>
<proteinExistence type="predicted"/>
<gene>
    <name evidence="1" type="ORF">PVK06_047338</name>
</gene>
<protein>
    <recommendedName>
        <fullName evidence="3">Retrovirus-related Pol polyprotein from transposon TNT 1-94</fullName>
    </recommendedName>
</protein>
<evidence type="ECO:0000313" key="2">
    <source>
        <dbReference type="Proteomes" id="UP001358586"/>
    </source>
</evidence>
<sequence>MAPTHLLNILTDKLKGNNYNEWKKNLIIFLSCEKLKTILDTKLPPTTQTETRKCWEVFDEIGHCYMLASMNNTLYKQLESCKTDKAILYKLEDMFGGQASLARQSIITSLINAQQKPNTPVKDHMITLMGYLPRSQTMRPSWTKTPKLR</sequence>
<dbReference type="Proteomes" id="UP001358586">
    <property type="component" value="Chromosome 13"/>
</dbReference>
<evidence type="ECO:0000313" key="1">
    <source>
        <dbReference type="EMBL" id="KAK5771158.1"/>
    </source>
</evidence>
<keyword evidence="2" id="KW-1185">Reference proteome</keyword>
<evidence type="ECO:0008006" key="3">
    <source>
        <dbReference type="Google" id="ProtNLM"/>
    </source>
</evidence>
<organism evidence="1 2">
    <name type="scientific">Gossypium arboreum</name>
    <name type="common">Tree cotton</name>
    <name type="synonym">Gossypium nanking</name>
    <dbReference type="NCBI Taxonomy" id="29729"/>
    <lineage>
        <taxon>Eukaryota</taxon>
        <taxon>Viridiplantae</taxon>
        <taxon>Streptophyta</taxon>
        <taxon>Embryophyta</taxon>
        <taxon>Tracheophyta</taxon>
        <taxon>Spermatophyta</taxon>
        <taxon>Magnoliopsida</taxon>
        <taxon>eudicotyledons</taxon>
        <taxon>Gunneridae</taxon>
        <taxon>Pentapetalae</taxon>
        <taxon>rosids</taxon>
        <taxon>malvids</taxon>
        <taxon>Malvales</taxon>
        <taxon>Malvaceae</taxon>
        <taxon>Malvoideae</taxon>
        <taxon>Gossypium</taxon>
    </lineage>
</organism>